<keyword evidence="4" id="KW-0436">Ligase</keyword>
<keyword evidence="6" id="KW-0067">ATP-binding</keyword>
<dbReference type="GO" id="GO:0004813">
    <property type="term" value="F:alanine-tRNA ligase activity"/>
    <property type="evidence" value="ECO:0007669"/>
    <property type="project" value="UniProtKB-EC"/>
</dbReference>
<dbReference type="InterPro" id="IPR018162">
    <property type="entry name" value="Ala-tRNA-ligase_IIc_anticod-bd"/>
</dbReference>
<dbReference type="InterPro" id="IPR018165">
    <property type="entry name" value="Ala-tRNA-synth_IIc_core"/>
</dbReference>
<feature type="non-terminal residue" evidence="11">
    <location>
        <position position="174"/>
    </location>
</feature>
<dbReference type="GO" id="GO:0005739">
    <property type="term" value="C:mitochondrion"/>
    <property type="evidence" value="ECO:0007669"/>
    <property type="project" value="TreeGrafter"/>
</dbReference>
<dbReference type="EMBL" id="BTRK01000002">
    <property type="protein sequence ID" value="GMR35264.1"/>
    <property type="molecule type" value="Genomic_DNA"/>
</dbReference>
<feature type="domain" description="Alanyl-transfer RNA synthetases family profile" evidence="10">
    <location>
        <begin position="1"/>
        <end position="174"/>
    </location>
</feature>
<evidence type="ECO:0000259" key="10">
    <source>
        <dbReference type="PROSITE" id="PS50860"/>
    </source>
</evidence>
<evidence type="ECO:0000256" key="9">
    <source>
        <dbReference type="ARBA" id="ARBA00023146"/>
    </source>
</evidence>
<evidence type="ECO:0000256" key="4">
    <source>
        <dbReference type="ARBA" id="ARBA00022598"/>
    </source>
</evidence>
<dbReference type="GO" id="GO:0000049">
    <property type="term" value="F:tRNA binding"/>
    <property type="evidence" value="ECO:0007669"/>
    <property type="project" value="UniProtKB-KW"/>
</dbReference>
<dbReference type="GO" id="GO:0006419">
    <property type="term" value="P:alanyl-tRNA aminoacylation"/>
    <property type="evidence" value="ECO:0007669"/>
    <property type="project" value="InterPro"/>
</dbReference>
<accession>A0AAN4Z8W4</accession>
<organism evidence="11 12">
    <name type="scientific">Pristionchus mayeri</name>
    <dbReference type="NCBI Taxonomy" id="1317129"/>
    <lineage>
        <taxon>Eukaryota</taxon>
        <taxon>Metazoa</taxon>
        <taxon>Ecdysozoa</taxon>
        <taxon>Nematoda</taxon>
        <taxon>Chromadorea</taxon>
        <taxon>Rhabditida</taxon>
        <taxon>Rhabditina</taxon>
        <taxon>Diplogasteromorpha</taxon>
        <taxon>Diplogasteroidea</taxon>
        <taxon>Neodiplogasteridae</taxon>
        <taxon>Pristionchus</taxon>
    </lineage>
</organism>
<evidence type="ECO:0000256" key="5">
    <source>
        <dbReference type="ARBA" id="ARBA00022741"/>
    </source>
</evidence>
<dbReference type="PANTHER" id="PTHR11777:SF9">
    <property type="entry name" value="ALANINE--TRNA LIGASE, CYTOPLASMIC"/>
    <property type="match status" value="1"/>
</dbReference>
<comment type="caution">
    <text evidence="11">The sequence shown here is derived from an EMBL/GenBank/DDBJ whole genome shotgun (WGS) entry which is preliminary data.</text>
</comment>
<evidence type="ECO:0000256" key="1">
    <source>
        <dbReference type="ARBA" id="ARBA00008226"/>
    </source>
</evidence>
<dbReference type="Gene3D" id="3.30.930.10">
    <property type="entry name" value="Bira Bifunctional Protein, Domain 2"/>
    <property type="match status" value="1"/>
</dbReference>
<keyword evidence="5" id="KW-0547">Nucleotide-binding</keyword>
<reference evidence="12" key="1">
    <citation type="submission" date="2022-10" db="EMBL/GenBank/DDBJ databases">
        <title>Genome assembly of Pristionchus species.</title>
        <authorList>
            <person name="Yoshida K."/>
            <person name="Sommer R.J."/>
        </authorList>
    </citation>
    <scope>NUCLEOTIDE SEQUENCE [LARGE SCALE GENOMIC DNA]</scope>
    <source>
        <strain evidence="12">RS5460</strain>
    </source>
</reference>
<comment type="similarity">
    <text evidence="1">Belongs to the class-II aminoacyl-tRNA synthetase family.</text>
</comment>
<keyword evidence="3" id="KW-0820">tRNA-binding</keyword>
<dbReference type="PROSITE" id="PS50860">
    <property type="entry name" value="AA_TRNA_LIGASE_II_ALA"/>
    <property type="match status" value="1"/>
</dbReference>
<evidence type="ECO:0000313" key="11">
    <source>
        <dbReference type="EMBL" id="GMR35264.1"/>
    </source>
</evidence>
<sequence length="174" mass="19797">EACTLAWTFLTKTLTIPKDHLYVSYFGGNSEVPEDVETRKIWRKIGVPDSSLRKSSDSHFFGLDKSGFGAVAVSTQIHHKRLQNSCLWNIDFTNYTRHKDGRVVTTDKMHVDTGMRLEDLACVVQGVSSVYETDLFLPIIRKIEQVSHKKYKRNSNLDTSFRVVADLIRAQCAT</sequence>
<keyword evidence="12" id="KW-1185">Reference proteome</keyword>
<dbReference type="PANTHER" id="PTHR11777">
    <property type="entry name" value="ALANYL-TRNA SYNTHETASE"/>
    <property type="match status" value="1"/>
</dbReference>
<evidence type="ECO:0000256" key="3">
    <source>
        <dbReference type="ARBA" id="ARBA00022555"/>
    </source>
</evidence>
<name>A0AAN4Z8W4_9BILA</name>
<feature type="non-terminal residue" evidence="11">
    <location>
        <position position="1"/>
    </location>
</feature>
<dbReference type="SUPFAM" id="SSF101353">
    <property type="entry name" value="Putative anticodon-binding domain of alanyl-tRNA synthetase (AlaRS)"/>
    <property type="match status" value="1"/>
</dbReference>
<evidence type="ECO:0000256" key="6">
    <source>
        <dbReference type="ARBA" id="ARBA00022840"/>
    </source>
</evidence>
<dbReference type="Proteomes" id="UP001328107">
    <property type="component" value="Unassembled WGS sequence"/>
</dbReference>
<dbReference type="GO" id="GO:0002161">
    <property type="term" value="F:aminoacyl-tRNA deacylase activity"/>
    <property type="evidence" value="ECO:0007669"/>
    <property type="project" value="TreeGrafter"/>
</dbReference>
<dbReference type="SUPFAM" id="SSF55681">
    <property type="entry name" value="Class II aaRS and biotin synthetases"/>
    <property type="match status" value="1"/>
</dbReference>
<keyword evidence="8" id="KW-0648">Protein biosynthesis</keyword>
<dbReference type="EC" id="6.1.1.7" evidence="2"/>
<dbReference type="Pfam" id="PF01411">
    <property type="entry name" value="tRNA-synt_2c"/>
    <property type="match status" value="1"/>
</dbReference>
<evidence type="ECO:0000256" key="8">
    <source>
        <dbReference type="ARBA" id="ARBA00022917"/>
    </source>
</evidence>
<dbReference type="InterPro" id="IPR018164">
    <property type="entry name" value="Ala-tRNA-synth_IIc_N"/>
</dbReference>
<dbReference type="GO" id="GO:0005524">
    <property type="term" value="F:ATP binding"/>
    <property type="evidence" value="ECO:0007669"/>
    <property type="project" value="UniProtKB-KW"/>
</dbReference>
<evidence type="ECO:0000256" key="2">
    <source>
        <dbReference type="ARBA" id="ARBA00013168"/>
    </source>
</evidence>
<gene>
    <name evidence="11" type="ORF">PMAYCL1PPCAC_05459</name>
</gene>
<proteinExistence type="inferred from homology"/>
<keyword evidence="9" id="KW-0030">Aminoacyl-tRNA synthetase</keyword>
<evidence type="ECO:0000313" key="12">
    <source>
        <dbReference type="Proteomes" id="UP001328107"/>
    </source>
</evidence>
<protein>
    <recommendedName>
        <fullName evidence="2">alanine--tRNA ligase</fullName>
        <ecNumber evidence="2">6.1.1.7</ecNumber>
    </recommendedName>
</protein>
<keyword evidence="7" id="KW-0694">RNA-binding</keyword>
<dbReference type="AlphaFoldDB" id="A0AAN4Z8W4"/>
<dbReference type="InterPro" id="IPR050058">
    <property type="entry name" value="Ala-tRNA_ligase"/>
</dbReference>
<dbReference type="InterPro" id="IPR045864">
    <property type="entry name" value="aa-tRNA-synth_II/BPL/LPL"/>
</dbReference>
<evidence type="ECO:0000256" key="7">
    <source>
        <dbReference type="ARBA" id="ARBA00022884"/>
    </source>
</evidence>